<dbReference type="EMBL" id="OU342829">
    <property type="protein sequence ID" value="CAG7580493.1"/>
    <property type="molecule type" value="Genomic_DNA"/>
</dbReference>
<gene>
    <name evidence="1" type="ORF">SLAVMIC_00443</name>
</gene>
<sequence length="76" mass="8557">MNKITNKNDIILQSICKTASISAMELLQKFELNSIGWELHTSGLSFGIWISICDQDKISLDDVNDLINEMVKSNLN</sequence>
<protein>
    <submittedName>
        <fullName evidence="1">Uncharacterized protein</fullName>
    </submittedName>
</protein>
<proteinExistence type="predicted"/>
<name>A0A8D9CD24_9VIRU</name>
<accession>A0A8D9CD24</accession>
<reference evidence="1" key="1">
    <citation type="submission" date="2021-06" db="EMBL/GenBank/DDBJ databases">
        <authorList>
            <person name="Gannon L."/>
            <person name="Redgwell R T."/>
            <person name="Michniewski S."/>
            <person name="Harrison D C."/>
            <person name="Millard A."/>
        </authorList>
    </citation>
    <scope>NUCLEOTIDE SEQUENCE</scope>
</reference>
<organism evidence="1">
    <name type="scientific">uncultured marine phage</name>
    <dbReference type="NCBI Taxonomy" id="707152"/>
    <lineage>
        <taxon>Viruses</taxon>
        <taxon>environmental samples</taxon>
    </lineage>
</organism>
<evidence type="ECO:0000313" key="1">
    <source>
        <dbReference type="EMBL" id="CAG7580493.1"/>
    </source>
</evidence>